<dbReference type="EMBL" id="JAPNKE010000002">
    <property type="protein sequence ID" value="MCY1009489.1"/>
    <property type="molecule type" value="Genomic_DNA"/>
</dbReference>
<reference evidence="2" key="1">
    <citation type="submission" date="2022-11" db="EMBL/GenBank/DDBJ databases">
        <title>Minimal conservation of predation-associated metabolite biosynthetic gene clusters underscores biosynthetic potential of Myxococcota including descriptions for ten novel species: Archangium lansinium sp. nov., Myxococcus landrumus sp. nov., Nannocystis bai.</title>
        <authorList>
            <person name="Ahearne A."/>
            <person name="Stevens C."/>
            <person name="Phillips K."/>
        </authorList>
    </citation>
    <scope>NUCLEOTIDE SEQUENCE</scope>
    <source>
        <strain evidence="2">Na p29</strain>
    </source>
</reference>
<feature type="region of interest" description="Disordered" evidence="1">
    <location>
        <begin position="79"/>
        <end position="110"/>
    </location>
</feature>
<organism evidence="2 3">
    <name type="scientific">Nannocystis pusilla</name>
    <dbReference type="NCBI Taxonomy" id="889268"/>
    <lineage>
        <taxon>Bacteria</taxon>
        <taxon>Pseudomonadati</taxon>
        <taxon>Myxococcota</taxon>
        <taxon>Polyangia</taxon>
        <taxon>Nannocystales</taxon>
        <taxon>Nannocystaceae</taxon>
        <taxon>Nannocystis</taxon>
    </lineage>
</organism>
<feature type="compositionally biased region" description="Basic and acidic residues" evidence="1">
    <location>
        <begin position="91"/>
        <end position="100"/>
    </location>
</feature>
<keyword evidence="3" id="KW-1185">Reference proteome</keyword>
<comment type="caution">
    <text evidence="2">The sequence shown here is derived from an EMBL/GenBank/DDBJ whole genome shotgun (WGS) entry which is preliminary data.</text>
</comment>
<dbReference type="AlphaFoldDB" id="A0A9X3EU39"/>
<evidence type="ECO:0000313" key="2">
    <source>
        <dbReference type="EMBL" id="MCY1009489.1"/>
    </source>
</evidence>
<accession>A0A9X3EU39</accession>
<sequence>MRSIHAPLCGRAVLVVEDRAPPVERIAVTRIGERDEPVSGAPGKRQRELGRAVAELGGKCSRPGAALRVETYRLHAAADRPGLAPRALRRSSRDRDRRSEGGASRPLPRATDGALDLEVLVAQAEFTAQMKGEPFDAAGFRASRGRAPAAAEKDDAARAGARVSLRGASPSPILTVA</sequence>
<proteinExistence type="predicted"/>
<protein>
    <submittedName>
        <fullName evidence="2">Uncharacterized protein</fullName>
    </submittedName>
</protein>
<evidence type="ECO:0000256" key="1">
    <source>
        <dbReference type="SAM" id="MobiDB-lite"/>
    </source>
</evidence>
<name>A0A9X3EU39_9BACT</name>
<evidence type="ECO:0000313" key="3">
    <source>
        <dbReference type="Proteomes" id="UP001150924"/>
    </source>
</evidence>
<dbReference type="Proteomes" id="UP001150924">
    <property type="component" value="Unassembled WGS sequence"/>
</dbReference>
<gene>
    <name evidence="2" type="ORF">OV079_28775</name>
</gene>
<dbReference type="RefSeq" id="WP_267772156.1">
    <property type="nucleotide sequence ID" value="NZ_JAPNKE010000002.1"/>
</dbReference>